<dbReference type="PROSITE" id="PS01334">
    <property type="entry name" value="PYRASE_CYS"/>
    <property type="match status" value="1"/>
</dbReference>
<dbReference type="SUPFAM" id="SSF53182">
    <property type="entry name" value="Pyrrolidone carboxyl peptidase (pyroglutamate aminopeptidase)"/>
    <property type="match status" value="1"/>
</dbReference>
<gene>
    <name evidence="11" type="primary">pcp</name>
    <name evidence="11" type="ORF">Aargi30884_26770</name>
</gene>
<accession>A0A6N4TMT0</accession>
<keyword evidence="8" id="KW-0788">Thiol protease</keyword>
<dbReference type="FunFam" id="3.40.630.20:FF:000001">
    <property type="entry name" value="Pyrrolidone-carboxylate peptidase"/>
    <property type="match status" value="1"/>
</dbReference>
<keyword evidence="6" id="KW-0645">Protease</keyword>
<protein>
    <recommendedName>
        <fullName evidence="9">Pyroglutamyl-peptidase I</fullName>
        <ecNumber evidence="9">3.4.19.3</ecNumber>
    </recommendedName>
</protein>
<reference evidence="12" key="1">
    <citation type="submission" date="2019-05" db="EMBL/GenBank/DDBJ databases">
        <title>Complete genome sequencing of Absiella argi strain JCM 30884.</title>
        <authorList>
            <person name="Sakamoto M."/>
            <person name="Murakami T."/>
            <person name="Mori H."/>
        </authorList>
    </citation>
    <scope>NUCLEOTIDE SEQUENCE [LARGE SCALE GENOMIC DNA]</scope>
    <source>
        <strain evidence="12">JCM 30884</strain>
    </source>
</reference>
<dbReference type="Gene3D" id="3.40.630.20">
    <property type="entry name" value="Peptidase C15, pyroglutamyl peptidase I-like"/>
    <property type="match status" value="1"/>
</dbReference>
<feature type="active site" evidence="9">
    <location>
        <position position="77"/>
    </location>
</feature>
<dbReference type="Pfam" id="PF01470">
    <property type="entry name" value="Peptidase_C15"/>
    <property type="match status" value="1"/>
</dbReference>
<dbReference type="NCBIfam" id="NF009676">
    <property type="entry name" value="PRK13197.1"/>
    <property type="match status" value="1"/>
</dbReference>
<dbReference type="InterPro" id="IPR029762">
    <property type="entry name" value="PGP-I_bact-type"/>
</dbReference>
<sequence length="204" mass="22682">MKILVTGFEPFHKEIINPSSMILTKLPSTIKKHEIICCTLPVELSCLNMIKDHINKIEPDVVLSLGQAAGRSAISVERIGINLDDFSIEDNKGNKIEDTKIMIDGPDAYFSNLPVKKMVEFIRNKGIPVYVSNSAGTYICNHILYGVRHILKQKGKQQKSGFIHVPMLPEQAIHHSNMPSMSLEMMVEGVIAAIEAIISEEESV</sequence>
<dbReference type="PROSITE" id="PS01333">
    <property type="entry name" value="PYRASE_GLU"/>
    <property type="match status" value="1"/>
</dbReference>
<evidence type="ECO:0000256" key="9">
    <source>
        <dbReference type="PROSITE-ProRule" id="PRU10076"/>
    </source>
</evidence>
<evidence type="ECO:0000256" key="5">
    <source>
        <dbReference type="ARBA" id="ARBA00022490"/>
    </source>
</evidence>
<evidence type="ECO:0000256" key="6">
    <source>
        <dbReference type="ARBA" id="ARBA00022670"/>
    </source>
</evidence>
<dbReference type="GO" id="GO:0016920">
    <property type="term" value="F:pyroglutamyl-peptidase activity"/>
    <property type="evidence" value="ECO:0007669"/>
    <property type="project" value="UniProtKB-EC"/>
</dbReference>
<dbReference type="Proteomes" id="UP000464754">
    <property type="component" value="Chromosome"/>
</dbReference>
<evidence type="ECO:0000256" key="7">
    <source>
        <dbReference type="ARBA" id="ARBA00022801"/>
    </source>
</evidence>
<keyword evidence="7" id="KW-0378">Hydrolase</keyword>
<dbReference type="GO" id="GO:0006508">
    <property type="term" value="P:proteolysis"/>
    <property type="evidence" value="ECO:0007669"/>
    <property type="project" value="UniProtKB-KW"/>
</dbReference>
<dbReference type="PIRSF" id="PIRSF015592">
    <property type="entry name" value="Prld-crbxl_pptds"/>
    <property type="match status" value="1"/>
</dbReference>
<evidence type="ECO:0000256" key="10">
    <source>
        <dbReference type="PROSITE-ProRule" id="PRU10077"/>
    </source>
</evidence>
<comment type="similarity">
    <text evidence="4">Belongs to the peptidase C15 family.</text>
</comment>
<dbReference type="PANTHER" id="PTHR23402">
    <property type="entry name" value="PROTEASE FAMILY C15 PYROGLUTAMYL-PEPTIDASE I-RELATED"/>
    <property type="match status" value="1"/>
</dbReference>
<evidence type="ECO:0000256" key="8">
    <source>
        <dbReference type="ARBA" id="ARBA00022807"/>
    </source>
</evidence>
<evidence type="ECO:0000256" key="2">
    <source>
        <dbReference type="ARBA" id="ARBA00002280"/>
    </source>
</evidence>
<dbReference type="InterPro" id="IPR000816">
    <property type="entry name" value="Peptidase_C15"/>
</dbReference>
<evidence type="ECO:0000313" key="12">
    <source>
        <dbReference type="Proteomes" id="UP000464754"/>
    </source>
</evidence>
<dbReference type="EC" id="3.4.19.3" evidence="9"/>
<dbReference type="AlphaFoldDB" id="A0A6N4TMT0"/>
<keyword evidence="12" id="KW-1185">Reference proteome</keyword>
<evidence type="ECO:0000256" key="4">
    <source>
        <dbReference type="ARBA" id="ARBA00006641"/>
    </source>
</evidence>
<organism evidence="11 12">
    <name type="scientific">Amedibacterium intestinale</name>
    <dbReference type="NCBI Taxonomy" id="2583452"/>
    <lineage>
        <taxon>Bacteria</taxon>
        <taxon>Bacillati</taxon>
        <taxon>Bacillota</taxon>
        <taxon>Erysipelotrichia</taxon>
        <taxon>Erysipelotrichales</taxon>
        <taxon>Erysipelotrichaceae</taxon>
        <taxon>Amedibacterium</taxon>
    </lineage>
</organism>
<dbReference type="NCBIfam" id="TIGR00504">
    <property type="entry name" value="pyro_pdase"/>
    <property type="match status" value="1"/>
</dbReference>
<dbReference type="PANTHER" id="PTHR23402:SF1">
    <property type="entry name" value="PYROGLUTAMYL-PEPTIDASE I"/>
    <property type="match status" value="1"/>
</dbReference>
<name>A0A6N4TMT0_9FIRM</name>
<dbReference type="GO" id="GO:0005829">
    <property type="term" value="C:cytosol"/>
    <property type="evidence" value="ECO:0007669"/>
    <property type="project" value="InterPro"/>
</dbReference>
<dbReference type="RefSeq" id="WP_163052436.1">
    <property type="nucleotide sequence ID" value="NZ_AP019695.1"/>
</dbReference>
<proteinExistence type="inferred from homology"/>
<dbReference type="InterPro" id="IPR036440">
    <property type="entry name" value="Peptidase_C15-like_sf"/>
</dbReference>
<dbReference type="CDD" id="cd00501">
    <property type="entry name" value="Peptidase_C15"/>
    <property type="match status" value="1"/>
</dbReference>
<dbReference type="PRINTS" id="PR00706">
    <property type="entry name" value="PYROGLUPTASE"/>
</dbReference>
<evidence type="ECO:0000256" key="3">
    <source>
        <dbReference type="ARBA" id="ARBA00004496"/>
    </source>
</evidence>
<dbReference type="EMBL" id="AP019695">
    <property type="protein sequence ID" value="BBK23774.1"/>
    <property type="molecule type" value="Genomic_DNA"/>
</dbReference>
<dbReference type="InterPro" id="IPR033694">
    <property type="entry name" value="PGPEP1_Cys_AS"/>
</dbReference>
<comment type="subcellular location">
    <subcellularLocation>
        <location evidence="3">Cytoplasm</location>
    </subcellularLocation>
</comment>
<comment type="function">
    <text evidence="2">Removes 5-oxoproline from various penultimate amino acid residues except L-proline.</text>
</comment>
<feature type="active site" evidence="10">
    <location>
        <position position="140"/>
    </location>
</feature>
<evidence type="ECO:0000256" key="1">
    <source>
        <dbReference type="ARBA" id="ARBA00001770"/>
    </source>
</evidence>
<dbReference type="InterPro" id="IPR016125">
    <property type="entry name" value="Peptidase_C15-like"/>
</dbReference>
<evidence type="ECO:0000313" key="11">
    <source>
        <dbReference type="EMBL" id="BBK23774.1"/>
    </source>
</evidence>
<keyword evidence="5" id="KW-0963">Cytoplasm</keyword>
<comment type="catalytic activity">
    <reaction evidence="1 9">
        <text>Release of an N-terminal pyroglutamyl group from a polypeptide, the second amino acid generally not being Pro.</text>
        <dbReference type="EC" id="3.4.19.3"/>
    </reaction>
</comment>
<dbReference type="InterPro" id="IPR033693">
    <property type="entry name" value="PGPEP1_Glu_AS"/>
</dbReference>
<dbReference type="KEGG" id="aarg:Aargi30884_26770"/>